<name>W9KN58_FUSOX</name>
<evidence type="ECO:0000313" key="1">
    <source>
        <dbReference type="EMBL" id="EWZ43430.1"/>
    </source>
</evidence>
<dbReference type="HOGENOM" id="CLU_2589863_0_0_1"/>
<sequence length="80" mass="9065">MGLTVTDWDIQYKTTARRISEGREEMKEEKISGTAKAIFGQIFNTSSENGDFTRTQRVDNEILSLPEEATQRAVNIVQRG</sequence>
<accession>W9KN58</accession>
<reference evidence="1" key="2">
    <citation type="submission" date="2012-06" db="EMBL/GenBank/DDBJ databases">
        <title>Annotation of the Genome Sequence of Fusarium oxysporum Fo47.</title>
        <authorList>
            <consortium name="The Broad Institute Genomics Platform"/>
            <person name="Ma L.-J."/>
            <person name="Corby-Kistler H."/>
            <person name="Broz K."/>
            <person name="Gale L.R."/>
            <person name="Jonkers W."/>
            <person name="O'Donnell K."/>
            <person name="Ploetz R."/>
            <person name="Steinberg C."/>
            <person name="Schwartz D.C."/>
            <person name="VanEtten H."/>
            <person name="Zhou S."/>
            <person name="Young S.K."/>
            <person name="Zeng Q."/>
            <person name="Gargeya S."/>
            <person name="Fitzgerald M."/>
            <person name="Abouelleil A."/>
            <person name="Alvarado L."/>
            <person name="Chapman S.B."/>
            <person name="Gainer-Dewar J."/>
            <person name="Goldberg J."/>
            <person name="Griggs A."/>
            <person name="Gujja S."/>
            <person name="Hansen M."/>
            <person name="Howarth C."/>
            <person name="Imamovic A."/>
            <person name="Ireland A."/>
            <person name="Larimer J."/>
            <person name="McCowan C."/>
            <person name="Murphy C."/>
            <person name="Pearson M."/>
            <person name="Poon T.W."/>
            <person name="Priest M."/>
            <person name="Roberts A."/>
            <person name="Saif S."/>
            <person name="Shea T."/>
            <person name="Sykes S."/>
            <person name="Wortman J."/>
            <person name="Nusbaum C."/>
            <person name="Birren B."/>
        </authorList>
    </citation>
    <scope>NUCLEOTIDE SEQUENCE</scope>
    <source>
        <strain evidence="1">Fo47</strain>
    </source>
</reference>
<organism evidence="1">
    <name type="scientific">Fusarium oxysporum Fo47</name>
    <dbReference type="NCBI Taxonomy" id="660027"/>
    <lineage>
        <taxon>Eukaryota</taxon>
        <taxon>Fungi</taxon>
        <taxon>Dikarya</taxon>
        <taxon>Ascomycota</taxon>
        <taxon>Pezizomycotina</taxon>
        <taxon>Sordariomycetes</taxon>
        <taxon>Hypocreomycetidae</taxon>
        <taxon>Hypocreales</taxon>
        <taxon>Nectriaceae</taxon>
        <taxon>Fusarium</taxon>
        <taxon>Fusarium oxysporum species complex</taxon>
    </lineage>
</organism>
<proteinExistence type="predicted"/>
<dbReference type="Proteomes" id="UP000030766">
    <property type="component" value="Unassembled WGS sequence"/>
</dbReference>
<gene>
    <name evidence="1" type="ORF">FOZG_04539</name>
</gene>
<dbReference type="AlphaFoldDB" id="W9KN58"/>
<protein>
    <submittedName>
        <fullName evidence="1">Uncharacterized protein</fullName>
    </submittedName>
</protein>
<dbReference type="VEuPathDB" id="FungiDB:FOZG_04539"/>
<reference evidence="1" key="1">
    <citation type="submission" date="2011-06" db="EMBL/GenBank/DDBJ databases">
        <title>The Genome Sequence of Fusarium oxysporum Fo47.</title>
        <authorList>
            <consortium name="The Broad Institute Genome Sequencing Platform"/>
            <person name="Ma L.-J."/>
            <person name="Gale L.R."/>
            <person name="Schwartz D.C."/>
            <person name="Zhou S."/>
            <person name="Corby-Kistler H."/>
            <person name="Young S.K."/>
            <person name="Zeng Q."/>
            <person name="Gargeya S."/>
            <person name="Fitzgerald M."/>
            <person name="Haas B."/>
            <person name="Abouelleil A."/>
            <person name="Alvarado L."/>
            <person name="Arachchi H.M."/>
            <person name="Berlin A."/>
            <person name="Brown A."/>
            <person name="Chapman S.B."/>
            <person name="Chen Z."/>
            <person name="Dunbar C."/>
            <person name="Freedman E."/>
            <person name="Gearin G."/>
            <person name="Gellesch M."/>
            <person name="Goldberg J."/>
            <person name="Griggs A."/>
            <person name="Gujja S."/>
            <person name="Heiman D."/>
            <person name="Howarth C."/>
            <person name="Larson L."/>
            <person name="Lui A."/>
            <person name="MacDonald P.J.P."/>
            <person name="Mehta T."/>
            <person name="Montmayeur A."/>
            <person name="Murphy C."/>
            <person name="Neiman D."/>
            <person name="Pearson M."/>
            <person name="Priest M."/>
            <person name="Roberts A."/>
            <person name="Saif S."/>
            <person name="Shea T."/>
            <person name="Shenoy N."/>
            <person name="Sisk P."/>
            <person name="Stolte C."/>
            <person name="Sykes S."/>
            <person name="Wortman J."/>
            <person name="Nusbaum C."/>
            <person name="Birren B."/>
        </authorList>
    </citation>
    <scope>NUCLEOTIDE SEQUENCE [LARGE SCALE GENOMIC DNA]</scope>
    <source>
        <strain evidence="1">Fo47</strain>
    </source>
</reference>
<dbReference type="EMBL" id="JH717898">
    <property type="protein sequence ID" value="EWZ43430.1"/>
    <property type="molecule type" value="Genomic_DNA"/>
</dbReference>